<sequence>MELPLNNFAEILDVSVVSENNDPFGKIKSGWIRLRCHMSQAVLSLKHGSVELHVLVDRKWLSPVRLFTFLDFQNPDIHQTAIRGTIPLPDNDQVQFQGHRVFLALLCRYKCHYPGAAKREYTGVFRDNWDDLNKEPHPDEPTGDYAGLILYPTGKEGQIHPASSSKEDEEIAPEKRGKIRGIGVYGVDTKERYEFDSDDDELFYGMSTKEAPIARGLLGS</sequence>
<name>A0A428PBD4_9HYPO</name>
<dbReference type="OrthoDB" id="10517690at2759"/>
<gene>
    <name evidence="1" type="ORF">CEP54_011970</name>
</gene>
<dbReference type="EMBL" id="NKCI01000165">
    <property type="protein sequence ID" value="RSL50306.1"/>
    <property type="molecule type" value="Genomic_DNA"/>
</dbReference>
<proteinExistence type="predicted"/>
<organism evidence="1 2">
    <name type="scientific">Fusarium duplospermum</name>
    <dbReference type="NCBI Taxonomy" id="1325734"/>
    <lineage>
        <taxon>Eukaryota</taxon>
        <taxon>Fungi</taxon>
        <taxon>Dikarya</taxon>
        <taxon>Ascomycota</taxon>
        <taxon>Pezizomycotina</taxon>
        <taxon>Sordariomycetes</taxon>
        <taxon>Hypocreomycetidae</taxon>
        <taxon>Hypocreales</taxon>
        <taxon>Nectriaceae</taxon>
        <taxon>Fusarium</taxon>
        <taxon>Fusarium solani species complex</taxon>
    </lineage>
</organism>
<keyword evidence="2" id="KW-1185">Reference proteome</keyword>
<evidence type="ECO:0000313" key="1">
    <source>
        <dbReference type="EMBL" id="RSL50306.1"/>
    </source>
</evidence>
<comment type="caution">
    <text evidence="1">The sequence shown here is derived from an EMBL/GenBank/DDBJ whole genome shotgun (WGS) entry which is preliminary data.</text>
</comment>
<accession>A0A428PBD4</accession>
<dbReference type="AlphaFoldDB" id="A0A428PBD4"/>
<evidence type="ECO:0000313" key="2">
    <source>
        <dbReference type="Proteomes" id="UP000288168"/>
    </source>
</evidence>
<protein>
    <submittedName>
        <fullName evidence="1">Uncharacterized protein</fullName>
    </submittedName>
</protein>
<dbReference type="Proteomes" id="UP000288168">
    <property type="component" value="Unassembled WGS sequence"/>
</dbReference>
<reference evidence="1 2" key="1">
    <citation type="submission" date="2017-06" db="EMBL/GenBank/DDBJ databases">
        <title>Comparative genomic analysis of Ambrosia Fusariam Clade fungi.</title>
        <authorList>
            <person name="Stajich J.E."/>
            <person name="Carrillo J."/>
            <person name="Kijimoto T."/>
            <person name="Eskalen A."/>
            <person name="O'Donnell K."/>
            <person name="Kasson M."/>
        </authorList>
    </citation>
    <scope>NUCLEOTIDE SEQUENCE [LARGE SCALE GENOMIC DNA]</scope>
    <source>
        <strain evidence="1 2">NRRL62584</strain>
    </source>
</reference>